<dbReference type="OrthoDB" id="8656910at2"/>
<dbReference type="AlphaFoldDB" id="A0A2S9KHD0"/>
<dbReference type="EMBL" id="PVLR01000011">
    <property type="protein sequence ID" value="PRD69807.1"/>
    <property type="molecule type" value="Genomic_DNA"/>
</dbReference>
<dbReference type="InterPro" id="IPR025421">
    <property type="entry name" value="DUF4148"/>
</dbReference>
<reference evidence="2 3" key="1">
    <citation type="submission" date="2018-03" db="EMBL/GenBank/DDBJ databases">
        <title>Comparative genomics illustrates the genes involved in a hyperalkaliphilic mechanisms of Serpentinomonas isolated from highly-alkaline calcium-rich serpentinized springs.</title>
        <authorList>
            <person name="Suzuki S."/>
            <person name="Ishii S."/>
            <person name="Walworth N."/>
            <person name="Bird L."/>
            <person name="Kuenen J.G."/>
            <person name="Nealson K.H."/>
        </authorList>
    </citation>
    <scope>NUCLEOTIDE SEQUENCE [LARGE SCALE GENOMIC DNA]</scope>
    <source>
        <strain evidence="2 3">83</strain>
    </source>
</reference>
<feature type="signal peptide" evidence="1">
    <location>
        <begin position="1"/>
        <end position="23"/>
    </location>
</feature>
<name>A0A2S9KHD0_9BURK</name>
<comment type="caution">
    <text evidence="2">The sequence shown here is derived from an EMBL/GenBank/DDBJ whole genome shotgun (WGS) entry which is preliminary data.</text>
</comment>
<evidence type="ECO:0000313" key="3">
    <source>
        <dbReference type="Proteomes" id="UP000238326"/>
    </source>
</evidence>
<feature type="chain" id="PRO_5015579453" description="DUF4148 domain-containing protein" evidence="1">
    <location>
        <begin position="24"/>
        <end position="98"/>
    </location>
</feature>
<evidence type="ECO:0008006" key="4">
    <source>
        <dbReference type="Google" id="ProtNLM"/>
    </source>
</evidence>
<keyword evidence="3" id="KW-1185">Reference proteome</keyword>
<keyword evidence="1" id="KW-0732">Signal</keyword>
<proteinExistence type="predicted"/>
<gene>
    <name evidence="2" type="ORF">C6P61_03995</name>
</gene>
<dbReference type="Pfam" id="PF13663">
    <property type="entry name" value="DUF4148"/>
    <property type="match status" value="2"/>
</dbReference>
<evidence type="ECO:0000256" key="1">
    <source>
        <dbReference type="SAM" id="SignalP"/>
    </source>
</evidence>
<protein>
    <recommendedName>
        <fullName evidence="4">DUF4148 domain-containing protein</fullName>
    </recommendedName>
</protein>
<dbReference type="Proteomes" id="UP000238326">
    <property type="component" value="Unassembled WGS sequence"/>
</dbReference>
<accession>A0A2S9KHD0</accession>
<evidence type="ECO:0000313" key="2">
    <source>
        <dbReference type="EMBL" id="PRD69807.1"/>
    </source>
</evidence>
<organism evidence="2 3">
    <name type="scientific">Malikia spinosa</name>
    <dbReference type="NCBI Taxonomy" id="86180"/>
    <lineage>
        <taxon>Bacteria</taxon>
        <taxon>Pseudomonadati</taxon>
        <taxon>Pseudomonadota</taxon>
        <taxon>Betaproteobacteria</taxon>
        <taxon>Burkholderiales</taxon>
        <taxon>Comamonadaceae</taxon>
        <taxon>Malikia</taxon>
    </lineage>
</organism>
<sequence>MNRTYASILALTLTAFSAGSALASDASAPKTREQVKAELAEAIRTGDISYGESGQKLNELFPHQYPAKPVVQGKTRDQVKAELAEAVRSGQLPAHSGS</sequence>
<dbReference type="RefSeq" id="WP_105728634.1">
    <property type="nucleotide sequence ID" value="NZ_DAIPCI010000003.1"/>
</dbReference>